<comment type="caution">
    <text evidence="7">The sequence shown here is derived from an EMBL/GenBank/DDBJ whole genome shotgun (WGS) entry which is preliminary data.</text>
</comment>
<name>A0A0F9FWF1_9ZZZZ</name>
<dbReference type="InterPro" id="IPR006977">
    <property type="entry name" value="Yip1_dom"/>
</dbReference>
<dbReference type="AlphaFoldDB" id="A0A0F9FWF1"/>
<comment type="subcellular location">
    <subcellularLocation>
        <location evidence="1">Membrane</location>
        <topology evidence="1">Multi-pass membrane protein</topology>
    </subcellularLocation>
</comment>
<feature type="transmembrane region" description="Helical" evidence="5">
    <location>
        <begin position="148"/>
        <end position="170"/>
    </location>
</feature>
<keyword evidence="2 5" id="KW-0812">Transmembrane</keyword>
<gene>
    <name evidence="7" type="ORF">LCGC14_2193020</name>
</gene>
<evidence type="ECO:0000259" key="6">
    <source>
        <dbReference type="Pfam" id="PF04893"/>
    </source>
</evidence>
<accession>A0A0F9FWF1</accession>
<protein>
    <recommendedName>
        <fullName evidence="6">Yip1 domain-containing protein</fullName>
    </recommendedName>
</protein>
<keyword evidence="4 5" id="KW-0472">Membrane</keyword>
<evidence type="ECO:0000256" key="4">
    <source>
        <dbReference type="ARBA" id="ARBA00023136"/>
    </source>
</evidence>
<dbReference type="GO" id="GO:0016020">
    <property type="term" value="C:membrane"/>
    <property type="evidence" value="ECO:0007669"/>
    <property type="project" value="UniProtKB-SubCell"/>
</dbReference>
<organism evidence="7">
    <name type="scientific">marine sediment metagenome</name>
    <dbReference type="NCBI Taxonomy" id="412755"/>
    <lineage>
        <taxon>unclassified sequences</taxon>
        <taxon>metagenomes</taxon>
        <taxon>ecological metagenomes</taxon>
    </lineage>
</organism>
<feature type="transmembrane region" description="Helical" evidence="5">
    <location>
        <begin position="55"/>
        <end position="82"/>
    </location>
</feature>
<feature type="transmembrane region" description="Helical" evidence="5">
    <location>
        <begin position="119"/>
        <end position="136"/>
    </location>
</feature>
<feature type="domain" description="Yip1" evidence="6">
    <location>
        <begin position="33"/>
        <end position="166"/>
    </location>
</feature>
<sequence>MGNFINRIIRAAKLDAHLYEEVEADKSAMRQAMLVVVFSGVAAGLGNISKGGLSGVLLGTIVALAGWYIWAFLIYLIGTKLLPEPQTRSDIGELLITIGFSSSPGMIRVLGVIPGIEGIVYMVASVWMLVAMVIAVRQALDYTGTMRAVAVCVIGWIVQVLFIMILFYLFTGLPTPT</sequence>
<reference evidence="7" key="1">
    <citation type="journal article" date="2015" name="Nature">
        <title>Complex archaea that bridge the gap between prokaryotes and eukaryotes.</title>
        <authorList>
            <person name="Spang A."/>
            <person name="Saw J.H."/>
            <person name="Jorgensen S.L."/>
            <person name="Zaremba-Niedzwiedzka K."/>
            <person name="Martijn J."/>
            <person name="Lind A.E."/>
            <person name="van Eijk R."/>
            <person name="Schleper C."/>
            <person name="Guy L."/>
            <person name="Ettema T.J."/>
        </authorList>
    </citation>
    <scope>NUCLEOTIDE SEQUENCE</scope>
</reference>
<proteinExistence type="predicted"/>
<evidence type="ECO:0000256" key="1">
    <source>
        <dbReference type="ARBA" id="ARBA00004141"/>
    </source>
</evidence>
<evidence type="ECO:0000256" key="5">
    <source>
        <dbReference type="SAM" id="Phobius"/>
    </source>
</evidence>
<dbReference type="EMBL" id="LAZR01028751">
    <property type="protein sequence ID" value="KKL61665.1"/>
    <property type="molecule type" value="Genomic_DNA"/>
</dbReference>
<evidence type="ECO:0000313" key="7">
    <source>
        <dbReference type="EMBL" id="KKL61665.1"/>
    </source>
</evidence>
<keyword evidence="3 5" id="KW-1133">Transmembrane helix</keyword>
<dbReference type="Pfam" id="PF04893">
    <property type="entry name" value="Yip1"/>
    <property type="match status" value="1"/>
</dbReference>
<evidence type="ECO:0000256" key="3">
    <source>
        <dbReference type="ARBA" id="ARBA00022989"/>
    </source>
</evidence>
<evidence type="ECO:0000256" key="2">
    <source>
        <dbReference type="ARBA" id="ARBA00022692"/>
    </source>
</evidence>